<reference evidence="8 9" key="1">
    <citation type="submission" date="2019-09" db="EMBL/GenBank/DDBJ databases">
        <title>Mumia zhuanghuii sp. nov. isolated from the intestinal contents of plateau pika (Ochotona curzoniae) in the Qinghai-Tibet plateau of China.</title>
        <authorList>
            <person name="Tian Z."/>
        </authorList>
    </citation>
    <scope>NUCLEOTIDE SEQUENCE [LARGE SCALE GENOMIC DNA]</scope>
    <source>
        <strain evidence="9">350</strain>
    </source>
</reference>
<feature type="transmembrane region" description="Helical" evidence="7">
    <location>
        <begin position="7"/>
        <end position="27"/>
    </location>
</feature>
<feature type="transmembrane region" description="Helical" evidence="7">
    <location>
        <begin position="240"/>
        <end position="264"/>
    </location>
</feature>
<evidence type="ECO:0000256" key="6">
    <source>
        <dbReference type="ARBA" id="ARBA00023136"/>
    </source>
</evidence>
<keyword evidence="4 7" id="KW-0812">Transmembrane</keyword>
<feature type="transmembrane region" description="Helical" evidence="7">
    <location>
        <begin position="146"/>
        <end position="167"/>
    </location>
</feature>
<evidence type="ECO:0000256" key="5">
    <source>
        <dbReference type="ARBA" id="ARBA00022989"/>
    </source>
</evidence>
<keyword evidence="3" id="KW-1003">Cell membrane</keyword>
<evidence type="ECO:0000313" key="9">
    <source>
        <dbReference type="Proteomes" id="UP000307768"/>
    </source>
</evidence>
<gene>
    <name evidence="8" type="ORF">FE697_009315</name>
</gene>
<dbReference type="PANTHER" id="PTHR30106">
    <property type="entry name" value="INNER MEMBRANE PROTEIN YEIH-RELATED"/>
    <property type="match status" value="1"/>
</dbReference>
<comment type="subcellular location">
    <subcellularLocation>
        <location evidence="1">Cell membrane</location>
        <topology evidence="1">Multi-pass membrane protein</topology>
    </subcellularLocation>
</comment>
<dbReference type="RefSeq" id="WP_149769276.1">
    <property type="nucleotide sequence ID" value="NZ_VDFQ02000002.1"/>
</dbReference>
<protein>
    <submittedName>
        <fullName evidence="8">Putative sulfate exporter family transporter</fullName>
    </submittedName>
</protein>
<dbReference type="InterPro" id="IPR018383">
    <property type="entry name" value="UPF0324_pro"/>
</dbReference>
<dbReference type="Proteomes" id="UP000307768">
    <property type="component" value="Unassembled WGS sequence"/>
</dbReference>
<name>A0A5Q6S0N6_9ACTN</name>
<organism evidence="8 9">
    <name type="scientific">Mumia zhuanghuii</name>
    <dbReference type="NCBI Taxonomy" id="2585211"/>
    <lineage>
        <taxon>Bacteria</taxon>
        <taxon>Bacillati</taxon>
        <taxon>Actinomycetota</taxon>
        <taxon>Actinomycetes</taxon>
        <taxon>Propionibacteriales</taxon>
        <taxon>Nocardioidaceae</taxon>
        <taxon>Mumia</taxon>
    </lineage>
</organism>
<sequence>MTRLPRPVLVSAPVAAGATAMLVSGVVPLLGPLLVALALGAVVANTSTAAAGRLALSSAAARTCLRAGIVLLGLRLPLGDLLGIGLGGAVVVVATVAITYGVTTAVGDALGVERGLVTLIAAGFSVCGAAAIAAVQDGVRARERHVAVAVALVTVYGTAMIAVIPVASRVLGLSTEHAALWAGASIHEVAQVVVAASLIGGPLAVALATTIKLGRVLTLAGVYLVAAGREGRQSATSAPVVPWFVAGFVIAVAVRATGVVGPVALDLADAATTLLLAAGMFGLGLGLRVRDLWPLPAGVLTLATVATSTAAGTSLLLILGTSALAS</sequence>
<dbReference type="GO" id="GO:0005886">
    <property type="term" value="C:plasma membrane"/>
    <property type="evidence" value="ECO:0007669"/>
    <property type="project" value="UniProtKB-SubCell"/>
</dbReference>
<evidence type="ECO:0000256" key="7">
    <source>
        <dbReference type="SAM" id="Phobius"/>
    </source>
</evidence>
<evidence type="ECO:0000256" key="3">
    <source>
        <dbReference type="ARBA" id="ARBA00022475"/>
    </source>
</evidence>
<feature type="transmembrane region" description="Helical" evidence="7">
    <location>
        <begin position="81"/>
        <end position="103"/>
    </location>
</feature>
<comment type="similarity">
    <text evidence="2">Belongs to the UPF0324 family.</text>
</comment>
<feature type="transmembrane region" description="Helical" evidence="7">
    <location>
        <begin position="299"/>
        <end position="325"/>
    </location>
</feature>
<dbReference type="EMBL" id="VDFQ02000002">
    <property type="protein sequence ID" value="KAA1423757.1"/>
    <property type="molecule type" value="Genomic_DNA"/>
</dbReference>
<accession>A0A5Q6S0N6</accession>
<evidence type="ECO:0000313" key="8">
    <source>
        <dbReference type="EMBL" id="KAA1423757.1"/>
    </source>
</evidence>
<dbReference type="Pfam" id="PF03601">
    <property type="entry name" value="Cons_hypoth698"/>
    <property type="match status" value="1"/>
</dbReference>
<keyword evidence="6 7" id="KW-0472">Membrane</keyword>
<evidence type="ECO:0000256" key="1">
    <source>
        <dbReference type="ARBA" id="ARBA00004651"/>
    </source>
</evidence>
<proteinExistence type="inferred from homology"/>
<dbReference type="PANTHER" id="PTHR30106:SF2">
    <property type="entry name" value="UPF0324 INNER MEMBRANE PROTEIN YEIH"/>
    <property type="match status" value="1"/>
</dbReference>
<dbReference type="AlphaFoldDB" id="A0A5Q6S0N6"/>
<feature type="transmembrane region" description="Helical" evidence="7">
    <location>
        <begin position="33"/>
        <end position="56"/>
    </location>
</feature>
<feature type="transmembrane region" description="Helical" evidence="7">
    <location>
        <begin position="270"/>
        <end position="287"/>
    </location>
</feature>
<comment type="caution">
    <text evidence="8">The sequence shown here is derived from an EMBL/GenBank/DDBJ whole genome shotgun (WGS) entry which is preliminary data.</text>
</comment>
<evidence type="ECO:0000256" key="2">
    <source>
        <dbReference type="ARBA" id="ARBA00007977"/>
    </source>
</evidence>
<feature type="transmembrane region" description="Helical" evidence="7">
    <location>
        <begin position="203"/>
        <end position="228"/>
    </location>
</feature>
<evidence type="ECO:0000256" key="4">
    <source>
        <dbReference type="ARBA" id="ARBA00022692"/>
    </source>
</evidence>
<keyword evidence="5 7" id="KW-1133">Transmembrane helix</keyword>
<dbReference type="OrthoDB" id="9766798at2"/>
<feature type="transmembrane region" description="Helical" evidence="7">
    <location>
        <begin position="115"/>
        <end position="134"/>
    </location>
</feature>